<dbReference type="GO" id="GO:0003910">
    <property type="term" value="F:DNA ligase (ATP) activity"/>
    <property type="evidence" value="ECO:0007669"/>
    <property type="project" value="InterPro"/>
</dbReference>
<sequence length="977" mass="102419">MAVGCASSTSTGGFSLWFGPLFLALRCDAAEDIRLAVSSSFDLANTRELLLSLRALPVTIKEHVKGLLPSVHKELSVRGGDESRLSVLDISDLLEHCPQSVDPHGDASLSTWSAMFRSALAEEGCKGDIRLLMSLLASDDEVLQCCVERLCKCSEGVGSPTHPSSPSSKFTTPPHAPPVAAKRPLEPDHRPTAAPPTSLGRRVEPPLPRVPVVVPVVPVIAAPIPAPPPPAVPIRAPQPPSPTPGTSSEVSSGELSSLLWHPPSVCSAAVAAILAKARGSDPKPPGPLDPQHPQRVMESTPTKLVKRMMKDPSATGFFADLKYDGERLIGFREEGAHSAVAYKFFSRNMLPVPDRKLDGIRELLDAAFSGHDVVFDAEILSMHTFGSMNEVHKGIISVSGPRIYVFDLLWWNGHSLVSLPLTTRKELLHRILHVTKNVTMSTCYWITQGPAADGHLQLVFDDAMSKRLEGYVLKPATSFYRYNGTDWVKLKKGYMAGDPDRAGVAGFVLFPGGPRIRRIDGVDVTTLAHGGGGPAATAAAALRAPTAPSTKDTIGTAPAAAAVRGGGAPGDASFRLFTALVDTIDCLAVGVVRLHARHAPPSTLGPPHVLLGVHDPATNRIVTVGIASDPNVFCRLLTSSLASTSPVTSPTIHLGCGATVLLQPKLLSVANIYLDPSMAASSLQVLEVSGRGLLEDPQHTCACALTRGCVVARPRDDKSLRSANTMQQVLKLFSYAVPTPMAVIAAGPSEGSGGGGASHALVSTPGFGAAINAFNDQHWCALPPPIRIGTPTPTCAVVQGAKSSAAIAAKDAAHHAASGVVQVVLTAVAARSRWVDKGTMRDVSTAFGAVVGELCNTRLSVSSASSGDVVVVAPTSGVLCFVAAVMQLVSLAGGSKSAVLEDATVLDITLVRVFGFLASLAARSDASQLRHVVVHVDASTPSELTVWRSALDAMMASLVLGGPPTLKVEGFVYQRFK</sequence>
<comment type="similarity">
    <text evidence="1">Belongs to the ATP-dependent DNA ligase family.</text>
</comment>
<dbReference type="GO" id="GO:0005524">
    <property type="term" value="F:ATP binding"/>
    <property type="evidence" value="ECO:0007669"/>
    <property type="project" value="InterPro"/>
</dbReference>
<dbReference type="Gene3D" id="2.40.50.140">
    <property type="entry name" value="Nucleic acid-binding proteins"/>
    <property type="match status" value="1"/>
</dbReference>
<feature type="chain" id="PRO_5006622041" evidence="4">
    <location>
        <begin position="30"/>
        <end position="977"/>
    </location>
</feature>
<dbReference type="GO" id="GO:0006273">
    <property type="term" value="P:lagging strand elongation"/>
    <property type="evidence" value="ECO:0007669"/>
    <property type="project" value="TreeGrafter"/>
</dbReference>
<feature type="compositionally biased region" description="Pro residues" evidence="3">
    <location>
        <begin position="231"/>
        <end position="243"/>
    </location>
</feature>
<feature type="compositionally biased region" description="Low complexity" evidence="3">
    <location>
        <begin position="244"/>
        <end position="255"/>
    </location>
</feature>
<dbReference type="PANTHER" id="PTHR45674">
    <property type="entry name" value="DNA LIGASE 1/3 FAMILY MEMBER"/>
    <property type="match status" value="1"/>
</dbReference>
<dbReference type="SUPFAM" id="SSF56091">
    <property type="entry name" value="DNA ligase/mRNA capping enzyme, catalytic domain"/>
    <property type="match status" value="1"/>
</dbReference>
<feature type="domain" description="ATP-dependent DNA ligase family profile" evidence="5">
    <location>
        <begin position="403"/>
        <end position="532"/>
    </location>
</feature>
<dbReference type="Pfam" id="PF01068">
    <property type="entry name" value="DNA_ligase_A_M"/>
    <property type="match status" value="1"/>
</dbReference>
<feature type="region of interest" description="Disordered" evidence="3">
    <location>
        <begin position="231"/>
        <end position="255"/>
    </location>
</feature>
<dbReference type="VEuPathDB" id="TriTrypDB:BSAL_93425"/>
<dbReference type="EMBL" id="CYKH01001314">
    <property type="protein sequence ID" value="CUG86493.1"/>
    <property type="molecule type" value="Genomic_DNA"/>
</dbReference>
<dbReference type="GO" id="GO:0006281">
    <property type="term" value="P:DNA repair"/>
    <property type="evidence" value="ECO:0007669"/>
    <property type="project" value="InterPro"/>
</dbReference>
<evidence type="ECO:0000313" key="7">
    <source>
        <dbReference type="Proteomes" id="UP000051952"/>
    </source>
</evidence>
<dbReference type="PROSITE" id="PS50160">
    <property type="entry name" value="DNA_LIGASE_A3"/>
    <property type="match status" value="1"/>
</dbReference>
<feature type="signal peptide" evidence="4">
    <location>
        <begin position="1"/>
        <end position="29"/>
    </location>
</feature>
<feature type="region of interest" description="Disordered" evidence="3">
    <location>
        <begin position="157"/>
        <end position="205"/>
    </location>
</feature>
<evidence type="ECO:0000259" key="5">
    <source>
        <dbReference type="PROSITE" id="PS50160"/>
    </source>
</evidence>
<keyword evidence="4" id="KW-0732">Signal</keyword>
<dbReference type="InterPro" id="IPR050191">
    <property type="entry name" value="ATP-dep_DNA_ligase"/>
</dbReference>
<dbReference type="InterPro" id="IPR012310">
    <property type="entry name" value="DNA_ligase_ATP-dep_cent"/>
</dbReference>
<dbReference type="PANTHER" id="PTHR45674:SF9">
    <property type="entry name" value="DNA LIGASE 3"/>
    <property type="match status" value="1"/>
</dbReference>
<dbReference type="Gene3D" id="3.30.470.30">
    <property type="entry name" value="DNA ligase/mRNA capping enzyme"/>
    <property type="match status" value="1"/>
</dbReference>
<dbReference type="Proteomes" id="UP000051952">
    <property type="component" value="Unassembled WGS sequence"/>
</dbReference>
<dbReference type="AlphaFoldDB" id="A0A0S4J8Q5"/>
<gene>
    <name evidence="6" type="ORF">BSAL_93425</name>
</gene>
<name>A0A0S4J8Q5_BODSA</name>
<organism evidence="6 7">
    <name type="scientific">Bodo saltans</name>
    <name type="common">Flagellated protozoan</name>
    <dbReference type="NCBI Taxonomy" id="75058"/>
    <lineage>
        <taxon>Eukaryota</taxon>
        <taxon>Discoba</taxon>
        <taxon>Euglenozoa</taxon>
        <taxon>Kinetoplastea</taxon>
        <taxon>Metakinetoplastina</taxon>
        <taxon>Eubodonida</taxon>
        <taxon>Bodonidae</taxon>
        <taxon>Bodo</taxon>
    </lineage>
</organism>
<evidence type="ECO:0000256" key="3">
    <source>
        <dbReference type="SAM" id="MobiDB-lite"/>
    </source>
</evidence>
<evidence type="ECO:0000256" key="2">
    <source>
        <dbReference type="ARBA" id="ARBA00022598"/>
    </source>
</evidence>
<accession>A0A0S4J8Q5</accession>
<protein>
    <submittedName>
        <fullName evidence="6">ATP-dependent DNA ligase, putative</fullName>
    </submittedName>
</protein>
<evidence type="ECO:0000256" key="1">
    <source>
        <dbReference type="ARBA" id="ARBA00007572"/>
    </source>
</evidence>
<evidence type="ECO:0000313" key="6">
    <source>
        <dbReference type="EMBL" id="CUG86493.1"/>
    </source>
</evidence>
<feature type="compositionally biased region" description="Low complexity" evidence="3">
    <location>
        <begin position="159"/>
        <end position="173"/>
    </location>
</feature>
<keyword evidence="2 6" id="KW-0436">Ligase</keyword>
<keyword evidence="7" id="KW-1185">Reference proteome</keyword>
<dbReference type="GO" id="GO:0006310">
    <property type="term" value="P:DNA recombination"/>
    <property type="evidence" value="ECO:0007669"/>
    <property type="project" value="InterPro"/>
</dbReference>
<reference evidence="7" key="1">
    <citation type="submission" date="2015-09" db="EMBL/GenBank/DDBJ databases">
        <authorList>
            <consortium name="Pathogen Informatics"/>
        </authorList>
    </citation>
    <scope>NUCLEOTIDE SEQUENCE [LARGE SCALE GENOMIC DNA]</scope>
    <source>
        <strain evidence="7">Lake Konstanz</strain>
    </source>
</reference>
<dbReference type="OrthoDB" id="151490at2759"/>
<dbReference type="GO" id="GO:0005634">
    <property type="term" value="C:nucleus"/>
    <property type="evidence" value="ECO:0007669"/>
    <property type="project" value="TreeGrafter"/>
</dbReference>
<proteinExistence type="inferred from homology"/>
<evidence type="ECO:0000256" key="4">
    <source>
        <dbReference type="SAM" id="SignalP"/>
    </source>
</evidence>
<dbReference type="InterPro" id="IPR012340">
    <property type="entry name" value="NA-bd_OB-fold"/>
</dbReference>